<keyword evidence="2 3" id="KW-0378">Hydrolase</keyword>
<dbReference type="Gene3D" id="3.90.79.10">
    <property type="entry name" value="Nucleoside Triphosphate Pyrophosphohydrolase"/>
    <property type="match status" value="1"/>
</dbReference>
<dbReference type="PROSITE" id="PS00893">
    <property type="entry name" value="NUDIX_BOX"/>
    <property type="match status" value="1"/>
</dbReference>
<evidence type="ECO:0000313" key="6">
    <source>
        <dbReference type="Proteomes" id="UP000248795"/>
    </source>
</evidence>
<dbReference type="InterPro" id="IPR015797">
    <property type="entry name" value="NUDIX_hydrolase-like_dom_sf"/>
</dbReference>
<keyword evidence="6" id="KW-1185">Reference proteome</keyword>
<dbReference type="CDD" id="cd04688">
    <property type="entry name" value="NUDIX_Hydrolase"/>
    <property type="match status" value="1"/>
</dbReference>
<comment type="similarity">
    <text evidence="3">Belongs to the Nudix hydrolase family.</text>
</comment>
<dbReference type="PRINTS" id="PR00502">
    <property type="entry name" value="NUDIXFAMILY"/>
</dbReference>
<dbReference type="EMBL" id="QKVK01000001">
    <property type="protein sequence ID" value="PZF78415.1"/>
    <property type="molecule type" value="Genomic_DNA"/>
</dbReference>
<feature type="domain" description="Nudix hydrolase" evidence="4">
    <location>
        <begin position="1"/>
        <end position="124"/>
    </location>
</feature>
<sequence length="124" mass="14371">MRMRACGLVRRDGRLLLQRKRHEAIWALPGGRVEPGETPEAALLREFQEELGWQVSIAARLWQIENVFTHHGEDVRQTEICFAVSCDAQLTVKDETLEFRWISPVELHTLDVRPEEVRRRLAGS</sequence>
<dbReference type="PANTHER" id="PTHR43046:SF14">
    <property type="entry name" value="MUTT_NUDIX FAMILY PROTEIN"/>
    <property type="match status" value="1"/>
</dbReference>
<gene>
    <name evidence="5" type="ORF">DK847_00935</name>
</gene>
<dbReference type="GO" id="GO:0016787">
    <property type="term" value="F:hydrolase activity"/>
    <property type="evidence" value="ECO:0007669"/>
    <property type="project" value="UniProtKB-KW"/>
</dbReference>
<dbReference type="Pfam" id="PF00293">
    <property type="entry name" value="NUDIX"/>
    <property type="match status" value="1"/>
</dbReference>
<protein>
    <submittedName>
        <fullName evidence="5">ADP-ribose pyrophosphatase</fullName>
    </submittedName>
</protein>
<dbReference type="Proteomes" id="UP000248795">
    <property type="component" value="Unassembled WGS sequence"/>
</dbReference>
<evidence type="ECO:0000256" key="1">
    <source>
        <dbReference type="ARBA" id="ARBA00001946"/>
    </source>
</evidence>
<dbReference type="PANTHER" id="PTHR43046">
    <property type="entry name" value="GDP-MANNOSE MANNOSYL HYDROLASE"/>
    <property type="match status" value="1"/>
</dbReference>
<dbReference type="SUPFAM" id="SSF55811">
    <property type="entry name" value="Nudix"/>
    <property type="match status" value="1"/>
</dbReference>
<evidence type="ECO:0000259" key="4">
    <source>
        <dbReference type="PROSITE" id="PS51462"/>
    </source>
</evidence>
<reference evidence="6" key="1">
    <citation type="submission" date="2018-06" db="EMBL/GenBank/DDBJ databases">
        <title>Aestuariibacter litoralis strain KCTC 52945T.</title>
        <authorList>
            <person name="Li X."/>
            <person name="Salam N."/>
            <person name="Li J.-L."/>
            <person name="Chen Y.-M."/>
            <person name="Yang Z.-W."/>
            <person name="Zhang L.-Y."/>
            <person name="Han M.-X."/>
            <person name="Xiao M."/>
            <person name="Li W.-J."/>
        </authorList>
    </citation>
    <scope>NUCLEOTIDE SEQUENCE [LARGE SCALE GENOMIC DNA]</scope>
    <source>
        <strain evidence="6">KCTC 52945</strain>
    </source>
</reference>
<organism evidence="5 6">
    <name type="scientific">Aestuariivirga litoralis</name>
    <dbReference type="NCBI Taxonomy" id="2650924"/>
    <lineage>
        <taxon>Bacteria</taxon>
        <taxon>Pseudomonadati</taxon>
        <taxon>Pseudomonadota</taxon>
        <taxon>Alphaproteobacteria</taxon>
        <taxon>Hyphomicrobiales</taxon>
        <taxon>Aestuariivirgaceae</taxon>
        <taxon>Aestuariivirga</taxon>
    </lineage>
</organism>
<evidence type="ECO:0000256" key="2">
    <source>
        <dbReference type="ARBA" id="ARBA00022801"/>
    </source>
</evidence>
<evidence type="ECO:0000313" key="5">
    <source>
        <dbReference type="EMBL" id="PZF78415.1"/>
    </source>
</evidence>
<comment type="caution">
    <text evidence="5">The sequence shown here is derived from an EMBL/GenBank/DDBJ whole genome shotgun (WGS) entry which is preliminary data.</text>
</comment>
<dbReference type="InterPro" id="IPR020476">
    <property type="entry name" value="Nudix_hydrolase"/>
</dbReference>
<comment type="cofactor">
    <cofactor evidence="1">
        <name>Mg(2+)</name>
        <dbReference type="ChEBI" id="CHEBI:18420"/>
    </cofactor>
</comment>
<accession>A0A2W2ASV8</accession>
<dbReference type="InterPro" id="IPR020084">
    <property type="entry name" value="NUDIX_hydrolase_CS"/>
</dbReference>
<proteinExistence type="inferred from homology"/>
<dbReference type="AlphaFoldDB" id="A0A2W2ASV8"/>
<dbReference type="PROSITE" id="PS51462">
    <property type="entry name" value="NUDIX"/>
    <property type="match status" value="1"/>
</dbReference>
<dbReference type="InterPro" id="IPR000086">
    <property type="entry name" value="NUDIX_hydrolase_dom"/>
</dbReference>
<evidence type="ECO:0000256" key="3">
    <source>
        <dbReference type="RuleBase" id="RU003476"/>
    </source>
</evidence>
<name>A0A2W2ASV8_9HYPH</name>